<dbReference type="eggNOG" id="COG1595">
    <property type="taxonomic scope" value="Bacteria"/>
</dbReference>
<dbReference type="SUPFAM" id="SSF88659">
    <property type="entry name" value="Sigma3 and sigma4 domains of RNA polymerase sigma factors"/>
    <property type="match status" value="1"/>
</dbReference>
<dbReference type="Proteomes" id="UP000009311">
    <property type="component" value="Unassembled WGS sequence"/>
</dbReference>
<dbReference type="Gene3D" id="1.10.10.10">
    <property type="entry name" value="Winged helix-like DNA-binding domain superfamily/Winged helix DNA-binding domain"/>
    <property type="match status" value="1"/>
</dbReference>
<proteinExistence type="predicted"/>
<comment type="caution">
    <text evidence="1">The sequence shown here is derived from an EMBL/GenBank/DDBJ whole genome shotgun (WGS) entry which is preliminary data.</text>
</comment>
<dbReference type="RefSeq" id="WP_009560581.1">
    <property type="nucleotide sequence ID" value="NZ_AYZN01000031.1"/>
</dbReference>
<name>I7JZ45_9LACO</name>
<organism evidence="1 2">
    <name type="scientific">Lactobacillus pasteurii DSM 23907 = CRBIP 24.76</name>
    <dbReference type="NCBI Taxonomy" id="1423790"/>
    <lineage>
        <taxon>Bacteria</taxon>
        <taxon>Bacillati</taxon>
        <taxon>Bacillota</taxon>
        <taxon>Bacilli</taxon>
        <taxon>Lactobacillales</taxon>
        <taxon>Lactobacillaceae</taxon>
        <taxon>Lactobacillus</taxon>
    </lineage>
</organism>
<gene>
    <name evidence="1" type="ORF">BN53_08025</name>
</gene>
<dbReference type="PATRIC" id="fig|1423790.3.peg.1304"/>
<dbReference type="EMBL" id="CAKD01000025">
    <property type="protein sequence ID" value="CCI86015.1"/>
    <property type="molecule type" value="Genomic_DNA"/>
</dbReference>
<sequence length="163" mass="19334">MKKISKKSFLKAWNNKKLVAVALKRAHVWPSCHYYDDLMQEGLIKYAEMIEQHSQLEESEVDRLSFMKVVWHTQDKLRQMQRKQEKETQDDELFNVLDHVDEEMAFILQDAILNLDELERKVLLNNILQGESLNQSAKEYSISKSQLYRLKDKLLAKLRKLLG</sequence>
<dbReference type="InterPro" id="IPR013324">
    <property type="entry name" value="RNA_pol_sigma_r3/r4-like"/>
</dbReference>
<evidence type="ECO:0000313" key="2">
    <source>
        <dbReference type="Proteomes" id="UP000009311"/>
    </source>
</evidence>
<keyword evidence="2" id="KW-1185">Reference proteome</keyword>
<dbReference type="AlphaFoldDB" id="I7JZ45"/>
<dbReference type="OrthoDB" id="2248780at2"/>
<dbReference type="InterPro" id="IPR036388">
    <property type="entry name" value="WH-like_DNA-bd_sf"/>
</dbReference>
<reference evidence="1 2" key="1">
    <citation type="submission" date="2012-06" db="EMBL/GenBank/DDBJ databases">
        <title>Draft Genome Sequence of Lactobacillus pasteurii CRBIP 24.76T.</title>
        <authorList>
            <person name="Cousin S."/>
            <person name="Bouchier C."/>
            <person name="Loux V."/>
            <person name="Ma L."/>
            <person name="Creno S."/>
            <person name="Bizet C."/>
            <person name="Clermont D."/>
        </authorList>
    </citation>
    <scope>NUCLEOTIDE SEQUENCE [LARGE SCALE GENOMIC DNA]</scope>
    <source>
        <strain evidence="2">CRBIP 24.76T</strain>
    </source>
</reference>
<evidence type="ECO:0000313" key="1">
    <source>
        <dbReference type="EMBL" id="CCI86015.1"/>
    </source>
</evidence>
<dbReference type="STRING" id="1423790.BN53_08025"/>
<accession>I7JZ45</accession>
<protein>
    <submittedName>
        <fullName evidence="1">RNA polymerase sigma factor, sigma-70 family</fullName>
    </submittedName>
</protein>